<evidence type="ECO:0000313" key="3">
    <source>
        <dbReference type="Proteomes" id="UP000254925"/>
    </source>
</evidence>
<name>A0A370HIU7_9HYPH</name>
<comment type="caution">
    <text evidence="2">The sequence shown here is derived from an EMBL/GenBank/DDBJ whole genome shotgun (WGS) entry which is preliminary data.</text>
</comment>
<accession>A0A370HIU7</accession>
<feature type="transmembrane region" description="Helical" evidence="1">
    <location>
        <begin position="20"/>
        <end position="50"/>
    </location>
</feature>
<dbReference type="OrthoDB" id="8021247at2"/>
<sequence length="84" mass="9633">MYKLYPLWGSPIRMILLVLAGLAVVAFAFFTLAVLLPIALVAGIALHFYVRHRLRKAQRQTPRQPQRSAQGEVIEVEYTVIERR</sequence>
<protein>
    <submittedName>
        <fullName evidence="2">Uncharacterized protein</fullName>
    </submittedName>
</protein>
<keyword evidence="3" id="KW-1185">Reference proteome</keyword>
<evidence type="ECO:0000256" key="1">
    <source>
        <dbReference type="SAM" id="Phobius"/>
    </source>
</evidence>
<dbReference type="AlphaFoldDB" id="A0A370HIU7"/>
<organism evidence="2 3">
    <name type="scientific">Microvirga subterranea</name>
    <dbReference type="NCBI Taxonomy" id="186651"/>
    <lineage>
        <taxon>Bacteria</taxon>
        <taxon>Pseudomonadati</taxon>
        <taxon>Pseudomonadota</taxon>
        <taxon>Alphaproteobacteria</taxon>
        <taxon>Hyphomicrobiales</taxon>
        <taxon>Methylobacteriaceae</taxon>
        <taxon>Microvirga</taxon>
    </lineage>
</organism>
<dbReference type="RefSeq" id="WP_114771590.1">
    <property type="nucleotide sequence ID" value="NZ_QQBB01000007.1"/>
</dbReference>
<reference evidence="2 3" key="1">
    <citation type="submission" date="2018-07" db="EMBL/GenBank/DDBJ databases">
        <title>Genomic Encyclopedia of Type Strains, Phase IV (KMG-IV): sequencing the most valuable type-strain genomes for metagenomic binning, comparative biology and taxonomic classification.</title>
        <authorList>
            <person name="Goeker M."/>
        </authorList>
    </citation>
    <scope>NUCLEOTIDE SEQUENCE [LARGE SCALE GENOMIC DNA]</scope>
    <source>
        <strain evidence="2 3">DSM 14364</strain>
    </source>
</reference>
<gene>
    <name evidence="2" type="ORF">DES45_107308</name>
</gene>
<dbReference type="EMBL" id="QQBB01000007">
    <property type="protein sequence ID" value="RDI57387.1"/>
    <property type="molecule type" value="Genomic_DNA"/>
</dbReference>
<keyword evidence="1" id="KW-0812">Transmembrane</keyword>
<dbReference type="Proteomes" id="UP000254925">
    <property type="component" value="Unassembled WGS sequence"/>
</dbReference>
<keyword evidence="1" id="KW-1133">Transmembrane helix</keyword>
<proteinExistence type="predicted"/>
<evidence type="ECO:0000313" key="2">
    <source>
        <dbReference type="EMBL" id="RDI57387.1"/>
    </source>
</evidence>
<keyword evidence="1" id="KW-0472">Membrane</keyword>